<reference evidence="1" key="1">
    <citation type="submission" date="2022-08" db="EMBL/GenBank/DDBJ databases">
        <title>Genome Sequence of Fusarium decemcellulare.</title>
        <authorList>
            <person name="Buettner E."/>
        </authorList>
    </citation>
    <scope>NUCLEOTIDE SEQUENCE</scope>
    <source>
        <strain evidence="1">Babe19</strain>
    </source>
</reference>
<evidence type="ECO:0000313" key="1">
    <source>
        <dbReference type="EMBL" id="KAJ3501223.1"/>
    </source>
</evidence>
<dbReference type="Proteomes" id="UP001148629">
    <property type="component" value="Unassembled WGS sequence"/>
</dbReference>
<proteinExistence type="predicted"/>
<organism evidence="1 2">
    <name type="scientific">Fusarium decemcellulare</name>
    <dbReference type="NCBI Taxonomy" id="57161"/>
    <lineage>
        <taxon>Eukaryota</taxon>
        <taxon>Fungi</taxon>
        <taxon>Dikarya</taxon>
        <taxon>Ascomycota</taxon>
        <taxon>Pezizomycotina</taxon>
        <taxon>Sordariomycetes</taxon>
        <taxon>Hypocreomycetidae</taxon>
        <taxon>Hypocreales</taxon>
        <taxon>Nectriaceae</taxon>
        <taxon>Fusarium</taxon>
        <taxon>Fusarium decemcellulare species complex</taxon>
    </lineage>
</organism>
<gene>
    <name evidence="1" type="ORF">NM208_g16979</name>
</gene>
<dbReference type="EMBL" id="JANRMS010005690">
    <property type="protein sequence ID" value="KAJ3501223.1"/>
    <property type="molecule type" value="Genomic_DNA"/>
</dbReference>
<comment type="caution">
    <text evidence="1">The sequence shown here is derived from an EMBL/GenBank/DDBJ whole genome shotgun (WGS) entry which is preliminary data.</text>
</comment>
<name>A0ACC1RC26_9HYPO</name>
<accession>A0ACC1RC26</accession>
<keyword evidence="2" id="KW-1185">Reference proteome</keyword>
<protein>
    <submittedName>
        <fullName evidence="1">Uncharacterized protein</fullName>
    </submittedName>
</protein>
<evidence type="ECO:0000313" key="2">
    <source>
        <dbReference type="Proteomes" id="UP001148629"/>
    </source>
</evidence>
<sequence>MSPSPLAMSTARDIPAPWAPSPTLSILTCFNKTLTIPKEAQKGQGLVTASLFSLYGASGSPTLSNYNVTVTFGDKTSTEYKSSQA</sequence>